<dbReference type="GO" id="GO:0009279">
    <property type="term" value="C:cell outer membrane"/>
    <property type="evidence" value="ECO:0007669"/>
    <property type="project" value="UniProtKB-SubCell"/>
</dbReference>
<comment type="caution">
    <text evidence="8">The sequence shown here is derived from an EMBL/GenBank/DDBJ whole genome shotgun (WGS) entry which is preliminary data.</text>
</comment>
<keyword evidence="9" id="KW-1185">Reference proteome</keyword>
<comment type="similarity">
    <text evidence="2">Belongs to the OmpP1/FadL family.</text>
</comment>
<dbReference type="OrthoDB" id="19849at2"/>
<dbReference type="Gene3D" id="2.40.160.60">
    <property type="entry name" value="Outer membrane protein transport protein (OMPP1/FadL/TodX)"/>
    <property type="match status" value="1"/>
</dbReference>
<evidence type="ECO:0000256" key="1">
    <source>
        <dbReference type="ARBA" id="ARBA00004571"/>
    </source>
</evidence>
<dbReference type="STRING" id="163359.A9R16_13505"/>
<evidence type="ECO:0000313" key="9">
    <source>
        <dbReference type="Proteomes" id="UP000253250"/>
    </source>
</evidence>
<evidence type="ECO:0000256" key="7">
    <source>
        <dbReference type="ARBA" id="ARBA00023237"/>
    </source>
</evidence>
<dbReference type="PANTHER" id="PTHR35093">
    <property type="entry name" value="OUTER MEMBRANE PROTEIN NMB0088-RELATED"/>
    <property type="match status" value="1"/>
</dbReference>
<dbReference type="SUPFAM" id="SSF56935">
    <property type="entry name" value="Porins"/>
    <property type="match status" value="1"/>
</dbReference>
<organism evidence="8 9">
    <name type="scientific">Acidiferrobacter thiooxydans</name>
    <dbReference type="NCBI Taxonomy" id="163359"/>
    <lineage>
        <taxon>Bacteria</taxon>
        <taxon>Pseudomonadati</taxon>
        <taxon>Pseudomonadota</taxon>
        <taxon>Gammaproteobacteria</taxon>
        <taxon>Acidiferrobacterales</taxon>
        <taxon>Acidiferrobacteraceae</taxon>
        <taxon>Acidiferrobacter</taxon>
    </lineage>
</organism>
<keyword evidence="4" id="KW-0812">Transmembrane</keyword>
<accession>A0A1C2G0N1</accession>
<dbReference type="PANTHER" id="PTHR35093:SF8">
    <property type="entry name" value="OUTER MEMBRANE PROTEIN NMB0088-RELATED"/>
    <property type="match status" value="1"/>
</dbReference>
<evidence type="ECO:0000256" key="3">
    <source>
        <dbReference type="ARBA" id="ARBA00022452"/>
    </source>
</evidence>
<keyword evidence="7" id="KW-0998">Cell outer membrane</keyword>
<dbReference type="AlphaFoldDB" id="A0A1C2G0N1"/>
<name>A0A1C2G0N1_9GAMM</name>
<evidence type="ECO:0000256" key="2">
    <source>
        <dbReference type="ARBA" id="ARBA00008163"/>
    </source>
</evidence>
<sequence length="438" mass="45579">MVSTKKWALASAVAAAIALPATALATTAGYFQLGYSTISDGMAGASAALPQDSMIQATNPAGIAFVGSRLDLGVAGFWPYRGYSSGTAGTAGCSAQGCSPMPNPGSYGSNGDFFLIPHIGYTQRLSHDNYVGLAIYGNGGMSTNYHYPAATTGANGGPVPGGPFYDGQTGVNLQQLFIQATYARKFMRHDSLGLSLIVARQTFSADGLSGFSRYSANPGSLSGRGSATSDGVGFKVGGQFRILPGIDLGIAYSPRMTMSKFNAYSGLFAGGGRFDIPANGVVGLAFKPTAHQVLAFDFQRIYYNDVPAIADPINGLLTGAKLGSAGGPGFGWQNISVYKLGYQIALNHAVTGRVGFAYNTQPIPASQVLFNILAPGVIQRHVTAGVTVRTARHQDVSVAAMYGLPQSVYGNAPAGFGGAPIKISLHEYQLEANWGWKF</sequence>
<dbReference type="EMBL" id="PSYR01000001">
    <property type="protein sequence ID" value="RCN58872.1"/>
    <property type="molecule type" value="Genomic_DNA"/>
</dbReference>
<evidence type="ECO:0000256" key="5">
    <source>
        <dbReference type="ARBA" id="ARBA00022729"/>
    </source>
</evidence>
<reference evidence="8 9" key="1">
    <citation type="submission" date="2018-02" db="EMBL/GenBank/DDBJ databases">
        <title>Insights into the biology of acidophilic members of the Acidiferrobacteraceae family derived from comparative genomic analyses.</title>
        <authorList>
            <person name="Issotta F."/>
            <person name="Thyssen C."/>
            <person name="Mena C."/>
            <person name="Moya A."/>
            <person name="Bellenberg S."/>
            <person name="Sproer C."/>
            <person name="Covarrubias P.C."/>
            <person name="Sand W."/>
            <person name="Quatrini R."/>
            <person name="Vera M."/>
        </authorList>
    </citation>
    <scope>NUCLEOTIDE SEQUENCE [LARGE SCALE GENOMIC DNA]</scope>
    <source>
        <strain evidence="9">m-1</strain>
    </source>
</reference>
<keyword evidence="3" id="KW-1134">Transmembrane beta strand</keyword>
<dbReference type="Proteomes" id="UP000253250">
    <property type="component" value="Unassembled WGS sequence"/>
</dbReference>
<keyword evidence="5" id="KW-0732">Signal</keyword>
<evidence type="ECO:0000313" key="8">
    <source>
        <dbReference type="EMBL" id="RCN58872.1"/>
    </source>
</evidence>
<dbReference type="InterPro" id="IPR005017">
    <property type="entry name" value="OMPP1/FadL/TodX"/>
</dbReference>
<evidence type="ECO:0000256" key="4">
    <source>
        <dbReference type="ARBA" id="ARBA00022692"/>
    </source>
</evidence>
<dbReference type="GO" id="GO:0015483">
    <property type="term" value="F:long-chain fatty acid transporting porin activity"/>
    <property type="evidence" value="ECO:0007669"/>
    <property type="project" value="TreeGrafter"/>
</dbReference>
<protein>
    <submittedName>
        <fullName evidence="8">Uncharacterized protein</fullName>
    </submittedName>
</protein>
<comment type="subcellular location">
    <subcellularLocation>
        <location evidence="1">Cell outer membrane</location>
        <topology evidence="1">Multi-pass membrane protein</topology>
    </subcellularLocation>
</comment>
<proteinExistence type="inferred from homology"/>
<keyword evidence="6" id="KW-0472">Membrane</keyword>
<gene>
    <name evidence="8" type="ORF">C4900_03685</name>
</gene>
<evidence type="ECO:0000256" key="6">
    <source>
        <dbReference type="ARBA" id="ARBA00023136"/>
    </source>
</evidence>
<dbReference type="RefSeq" id="WP_065970999.1">
    <property type="nucleotide sequence ID" value="NZ_CP080624.1"/>
</dbReference>